<proteinExistence type="inferred from homology"/>
<feature type="binding site" evidence="10">
    <location>
        <begin position="472"/>
        <end position="473"/>
    </location>
    <ligand>
        <name>L-glutamate</name>
        <dbReference type="ChEBI" id="CHEBI:29985"/>
    </ligand>
</feature>
<comment type="PTM">
    <text evidence="11">Cleaved by autocatalysis into a large and a small subunit.</text>
</comment>
<dbReference type="UniPathway" id="UPA00204"/>
<dbReference type="GO" id="GO:0036374">
    <property type="term" value="F:glutathione hydrolase activity"/>
    <property type="evidence" value="ECO:0007669"/>
    <property type="project" value="UniProtKB-UniRule"/>
</dbReference>
<keyword evidence="11" id="KW-0317">Glutathione biosynthesis</keyword>
<evidence type="ECO:0000256" key="4">
    <source>
        <dbReference type="ARBA" id="ARBA00022679"/>
    </source>
</evidence>
<evidence type="ECO:0000256" key="1">
    <source>
        <dbReference type="ARBA" id="ARBA00001049"/>
    </source>
</evidence>
<comment type="catalytic activity">
    <reaction evidence="1 11">
        <text>an S-substituted glutathione + H2O = an S-substituted L-cysteinylglycine + L-glutamate</text>
        <dbReference type="Rhea" id="RHEA:59468"/>
        <dbReference type="ChEBI" id="CHEBI:15377"/>
        <dbReference type="ChEBI" id="CHEBI:29985"/>
        <dbReference type="ChEBI" id="CHEBI:90779"/>
        <dbReference type="ChEBI" id="CHEBI:143103"/>
        <dbReference type="EC" id="3.4.19.13"/>
    </reaction>
</comment>
<sequence>MKLFYLLLINFSLLLSIQTAVASALPQQSVPQQEIREPEATTGLTEQQLVRSKQAMVAAAHPLAVAAGQKILAKGGSAVDAAIATQLMLGLVEPQSSGIGGGAFILHWHKASQRLTSFDGREKAPALADGELFSDKGKQLDWREAYVGGKSVGVPGVLKALAMAHQQYGRLPWPALFDDAITAAEQGFQVTPRMAKHLKMGWNQGVKTLAPAKDYFYPDGQALASGKTITNPQYGKLLRAIAKEGVVAFYQGENAEALVKTVRSAATNPGLLSLEDLRNYQAVEREVLCQPYRQYQVCGMAPPSSGGIAVLQILGILSEFDLAKLQPGSAEAVHLLSQAARLAFADRERFLADADYSPVPVAGLLDPAYLASRAKLIDPQRNLTVAAAGLPDGAESLADAAAIEFENTSHLSVVDQYGNAVSMTTSIENVFGSGLMVNGYLLNNQLTDFSLRAEVNGKLVANRVEGGKRPRSSMAPMMVFDQDNNLKLLTGSPGGSRIINYVAQNLVAVLDWQLNLEQAINLPRFTHRNDYLALEAGTPLAELAPRLEAMGYQVRLQDLNSGIHAIAVKAEGLEGVADPRREGTAAGH</sequence>
<gene>
    <name evidence="13" type="ORF">SAMN06297280_0720</name>
</gene>
<evidence type="ECO:0000313" key="13">
    <source>
        <dbReference type="EMBL" id="SNY44312.1"/>
    </source>
</evidence>
<dbReference type="EC" id="2.3.2.2" evidence="11"/>
<evidence type="ECO:0000256" key="7">
    <source>
        <dbReference type="ARBA" id="ARBA00023315"/>
    </source>
</evidence>
<feature type="binding site" evidence="10">
    <location>
        <position position="121"/>
    </location>
    <ligand>
        <name>L-glutamate</name>
        <dbReference type="ChEBI" id="CHEBI:29985"/>
    </ligand>
</feature>
<dbReference type="GO" id="GO:0006751">
    <property type="term" value="P:glutathione catabolic process"/>
    <property type="evidence" value="ECO:0007669"/>
    <property type="project" value="UniProtKB-UniRule"/>
</dbReference>
<evidence type="ECO:0000256" key="8">
    <source>
        <dbReference type="ARBA" id="ARBA00047417"/>
    </source>
</evidence>
<reference evidence="14" key="1">
    <citation type="submission" date="2017-09" db="EMBL/GenBank/DDBJ databases">
        <authorList>
            <person name="Varghese N."/>
            <person name="Submissions S."/>
        </authorList>
    </citation>
    <scope>NUCLEOTIDE SEQUENCE [LARGE SCALE GENOMIC DNA]</scope>
    <source>
        <strain evidence="14">CGMCC 1.12461</strain>
    </source>
</reference>
<keyword evidence="6 11" id="KW-0865">Zymogen</keyword>
<comment type="subunit">
    <text evidence="11">This enzyme consists of two polypeptide chains, which are synthesized in precursor form from a single polypeptide.</text>
</comment>
<evidence type="ECO:0000313" key="14">
    <source>
        <dbReference type="Proteomes" id="UP000219353"/>
    </source>
</evidence>
<dbReference type="AlphaFoldDB" id="A0A285I8J6"/>
<evidence type="ECO:0000256" key="9">
    <source>
        <dbReference type="PIRSR" id="PIRSR600101-1"/>
    </source>
</evidence>
<dbReference type="NCBIfam" id="TIGR00066">
    <property type="entry name" value="g_glut_trans"/>
    <property type="match status" value="1"/>
</dbReference>
<dbReference type="EC" id="3.4.19.13" evidence="11"/>
<evidence type="ECO:0000256" key="6">
    <source>
        <dbReference type="ARBA" id="ARBA00023145"/>
    </source>
</evidence>
<name>A0A285I8J6_9GAMM</name>
<comment type="catalytic activity">
    <reaction evidence="2 11">
        <text>glutathione + H2O = L-cysteinylglycine + L-glutamate</text>
        <dbReference type="Rhea" id="RHEA:28807"/>
        <dbReference type="ChEBI" id="CHEBI:15377"/>
        <dbReference type="ChEBI" id="CHEBI:29985"/>
        <dbReference type="ChEBI" id="CHEBI:57925"/>
        <dbReference type="ChEBI" id="CHEBI:61694"/>
        <dbReference type="EC" id="3.4.19.13"/>
    </reaction>
</comment>
<dbReference type="PRINTS" id="PR01210">
    <property type="entry name" value="GGTRANSPTASE"/>
</dbReference>
<feature type="chain" id="PRO_5012831864" description="Glutathione hydrolase proenzyme" evidence="12">
    <location>
        <begin position="23"/>
        <end position="588"/>
    </location>
</feature>
<accession>A0A285I8J6</accession>
<dbReference type="InterPro" id="IPR043138">
    <property type="entry name" value="GGT_lsub"/>
</dbReference>
<comment type="pathway">
    <text evidence="11">Sulfur metabolism; glutathione metabolism.</text>
</comment>
<keyword evidence="7 11" id="KW-0012">Acyltransferase</keyword>
<dbReference type="Pfam" id="PF01019">
    <property type="entry name" value="G_glu_transpept"/>
    <property type="match status" value="1"/>
</dbReference>
<dbReference type="InterPro" id="IPR051792">
    <property type="entry name" value="GGT_bact"/>
</dbReference>
<comment type="catalytic activity">
    <reaction evidence="8 11">
        <text>an N-terminal (5-L-glutamyl)-[peptide] + an alpha-amino acid = 5-L-glutamyl amino acid + an N-terminal L-alpha-aminoacyl-[peptide]</text>
        <dbReference type="Rhea" id="RHEA:23904"/>
        <dbReference type="Rhea" id="RHEA-COMP:9780"/>
        <dbReference type="Rhea" id="RHEA-COMP:9795"/>
        <dbReference type="ChEBI" id="CHEBI:77644"/>
        <dbReference type="ChEBI" id="CHEBI:78597"/>
        <dbReference type="ChEBI" id="CHEBI:78599"/>
        <dbReference type="ChEBI" id="CHEBI:78608"/>
        <dbReference type="EC" id="2.3.2.2"/>
    </reaction>
</comment>
<evidence type="ECO:0000256" key="2">
    <source>
        <dbReference type="ARBA" id="ARBA00001089"/>
    </source>
</evidence>
<feature type="binding site" evidence="10">
    <location>
        <position position="448"/>
    </location>
    <ligand>
        <name>L-glutamate</name>
        <dbReference type="ChEBI" id="CHEBI:29985"/>
    </ligand>
</feature>
<dbReference type="Gene3D" id="3.60.20.40">
    <property type="match status" value="1"/>
</dbReference>
<dbReference type="SUPFAM" id="SSF56235">
    <property type="entry name" value="N-terminal nucleophile aminohydrolases (Ntn hydrolases)"/>
    <property type="match status" value="1"/>
</dbReference>
<dbReference type="OrthoDB" id="5297205at2"/>
<dbReference type="GO" id="GO:0103068">
    <property type="term" value="F:leukotriene C4 gamma-glutamyl transferase activity"/>
    <property type="evidence" value="ECO:0007669"/>
    <property type="project" value="UniProtKB-EC"/>
</dbReference>
<dbReference type="Gene3D" id="1.10.246.130">
    <property type="match status" value="1"/>
</dbReference>
<evidence type="ECO:0000256" key="5">
    <source>
        <dbReference type="ARBA" id="ARBA00022801"/>
    </source>
</evidence>
<protein>
    <recommendedName>
        <fullName evidence="11">Glutathione hydrolase proenzyme</fullName>
        <ecNumber evidence="11">2.3.2.2</ecNumber>
        <ecNumber evidence="11">3.4.19.13</ecNumber>
    </recommendedName>
    <component>
        <recommendedName>
            <fullName evidence="11">Glutathione hydrolase large chain</fullName>
        </recommendedName>
    </component>
    <component>
        <recommendedName>
            <fullName evidence="11">Glutathione hydrolase small chain</fullName>
        </recommendedName>
    </component>
</protein>
<keyword evidence="14" id="KW-1185">Reference proteome</keyword>
<keyword evidence="12" id="KW-0732">Signal</keyword>
<dbReference type="InterPro" id="IPR043137">
    <property type="entry name" value="GGT_ssub_C"/>
</dbReference>
<evidence type="ECO:0000256" key="12">
    <source>
        <dbReference type="SAM" id="SignalP"/>
    </source>
</evidence>
<dbReference type="RefSeq" id="WP_097109957.1">
    <property type="nucleotide sequence ID" value="NZ_OBEB01000001.1"/>
</dbReference>
<dbReference type="InterPro" id="IPR029055">
    <property type="entry name" value="Ntn_hydrolases_N"/>
</dbReference>
<comment type="similarity">
    <text evidence="3 11">Belongs to the gamma-glutamyltransferase family.</text>
</comment>
<dbReference type="PANTHER" id="PTHR43199">
    <property type="entry name" value="GLUTATHIONE HYDROLASE"/>
    <property type="match status" value="1"/>
</dbReference>
<evidence type="ECO:0000256" key="11">
    <source>
        <dbReference type="RuleBase" id="RU368036"/>
    </source>
</evidence>
<dbReference type="EMBL" id="OBEB01000001">
    <property type="protein sequence ID" value="SNY44312.1"/>
    <property type="molecule type" value="Genomic_DNA"/>
</dbReference>
<evidence type="ECO:0000256" key="3">
    <source>
        <dbReference type="ARBA" id="ARBA00009381"/>
    </source>
</evidence>
<dbReference type="PANTHER" id="PTHR43199:SF1">
    <property type="entry name" value="GLUTATHIONE HYDROLASE PROENZYME"/>
    <property type="match status" value="1"/>
</dbReference>
<feature type="active site" description="Nucleophile" evidence="9">
    <location>
        <position position="408"/>
    </location>
</feature>
<feature type="signal peptide" evidence="12">
    <location>
        <begin position="1"/>
        <end position="22"/>
    </location>
</feature>
<dbReference type="GO" id="GO:0006750">
    <property type="term" value="P:glutathione biosynthetic process"/>
    <property type="evidence" value="ECO:0007669"/>
    <property type="project" value="UniProtKB-KW"/>
</dbReference>
<dbReference type="InterPro" id="IPR000101">
    <property type="entry name" value="GGT_peptidase"/>
</dbReference>
<dbReference type="Proteomes" id="UP000219353">
    <property type="component" value="Unassembled WGS sequence"/>
</dbReference>
<organism evidence="13 14">
    <name type="scientific">Arsukibacterium tuosuense</name>
    <dbReference type="NCBI Taxonomy" id="1323745"/>
    <lineage>
        <taxon>Bacteria</taxon>
        <taxon>Pseudomonadati</taxon>
        <taxon>Pseudomonadota</taxon>
        <taxon>Gammaproteobacteria</taxon>
        <taxon>Chromatiales</taxon>
        <taxon>Chromatiaceae</taxon>
        <taxon>Arsukibacterium</taxon>
    </lineage>
</organism>
<evidence type="ECO:0000256" key="10">
    <source>
        <dbReference type="PIRSR" id="PIRSR600101-2"/>
    </source>
</evidence>
<feature type="binding site" evidence="10">
    <location>
        <position position="495"/>
    </location>
    <ligand>
        <name>L-glutamate</name>
        <dbReference type="ChEBI" id="CHEBI:29985"/>
    </ligand>
</feature>
<keyword evidence="5 11" id="KW-0378">Hydrolase</keyword>
<keyword evidence="4 11" id="KW-0808">Transferase</keyword>